<evidence type="ECO:0000256" key="1">
    <source>
        <dbReference type="SAM" id="MobiDB-lite"/>
    </source>
</evidence>
<feature type="transmembrane region" description="Helical" evidence="2">
    <location>
        <begin position="41"/>
        <end position="63"/>
    </location>
</feature>
<feature type="region of interest" description="Disordered" evidence="1">
    <location>
        <begin position="168"/>
        <end position="200"/>
    </location>
</feature>
<dbReference type="AlphaFoldDB" id="A0A9D1CRB9"/>
<evidence type="ECO:0000313" key="4">
    <source>
        <dbReference type="Proteomes" id="UP000824262"/>
    </source>
</evidence>
<keyword evidence="2" id="KW-1133">Transmembrane helix</keyword>
<comment type="caution">
    <text evidence="3">The sequence shown here is derived from an EMBL/GenBank/DDBJ whole genome shotgun (WGS) entry which is preliminary data.</text>
</comment>
<evidence type="ECO:0000313" key="3">
    <source>
        <dbReference type="EMBL" id="HIQ77632.1"/>
    </source>
</evidence>
<dbReference type="Proteomes" id="UP000824262">
    <property type="component" value="Unassembled WGS sequence"/>
</dbReference>
<gene>
    <name evidence="3" type="ORF">IAB77_00055</name>
</gene>
<keyword evidence="2" id="KW-0812">Transmembrane</keyword>
<dbReference type="Pfam" id="PF09578">
    <property type="entry name" value="Spore_YabQ"/>
    <property type="match status" value="1"/>
</dbReference>
<reference evidence="3" key="1">
    <citation type="submission" date="2020-10" db="EMBL/GenBank/DDBJ databases">
        <authorList>
            <person name="Gilroy R."/>
        </authorList>
    </citation>
    <scope>NUCLEOTIDE SEQUENCE</scope>
    <source>
        <strain evidence="3">ChiBcolR7-354</strain>
    </source>
</reference>
<keyword evidence="2" id="KW-0472">Membrane</keyword>
<reference evidence="3" key="2">
    <citation type="journal article" date="2021" name="PeerJ">
        <title>Extensive microbial diversity within the chicken gut microbiome revealed by metagenomics and culture.</title>
        <authorList>
            <person name="Gilroy R."/>
            <person name="Ravi A."/>
            <person name="Getino M."/>
            <person name="Pursley I."/>
            <person name="Horton D.L."/>
            <person name="Alikhan N.F."/>
            <person name="Baker D."/>
            <person name="Gharbi K."/>
            <person name="Hall N."/>
            <person name="Watson M."/>
            <person name="Adriaenssens E.M."/>
            <person name="Foster-Nyarko E."/>
            <person name="Jarju S."/>
            <person name="Secka A."/>
            <person name="Antonio M."/>
            <person name="Oren A."/>
            <person name="Chaudhuri R.R."/>
            <person name="La Ragione R."/>
            <person name="Hildebrand F."/>
            <person name="Pallen M.J."/>
        </authorList>
    </citation>
    <scope>NUCLEOTIDE SEQUENCE</scope>
    <source>
        <strain evidence="3">ChiBcolR7-354</strain>
    </source>
</reference>
<sequence>MAAPIALQAEQAALSVALGAALAALYDFFKAFRLRANSGCLTAAADTLFSCALLAALFVFALGPGEGRLRLFMLAAAALGWGVWRLTLSRWALRAFSLLAEGLFRALRPLKNFHPFKKIAKNIFSNCRYGFTIWKNRRRRARPGRDVSGGRDEAKQVWDYSAADSVRPLAVRPRGHSGDGGRRRGVQAASRDSRRAGRGT</sequence>
<feature type="compositionally biased region" description="Basic and acidic residues" evidence="1">
    <location>
        <begin position="191"/>
        <end position="200"/>
    </location>
</feature>
<dbReference type="NCBIfam" id="TIGR02893">
    <property type="entry name" value="spore_yabQ"/>
    <property type="match status" value="1"/>
</dbReference>
<dbReference type="InterPro" id="IPR019074">
    <property type="entry name" value="YabQ"/>
</dbReference>
<proteinExistence type="predicted"/>
<protein>
    <submittedName>
        <fullName evidence="3">Spore cortex biosynthesis protein YabQ</fullName>
    </submittedName>
</protein>
<name>A0A9D1CRB9_9FIRM</name>
<organism evidence="3 4">
    <name type="scientific">Candidatus Scatomorpha intestinavium</name>
    <dbReference type="NCBI Taxonomy" id="2840922"/>
    <lineage>
        <taxon>Bacteria</taxon>
        <taxon>Bacillati</taxon>
        <taxon>Bacillota</taxon>
        <taxon>Clostridia</taxon>
        <taxon>Eubacteriales</taxon>
        <taxon>Candidatus Scatomorpha</taxon>
    </lineage>
</organism>
<evidence type="ECO:0000256" key="2">
    <source>
        <dbReference type="SAM" id="Phobius"/>
    </source>
</evidence>
<accession>A0A9D1CRB9</accession>
<dbReference type="EMBL" id="DVGA01000001">
    <property type="protein sequence ID" value="HIQ77632.1"/>
    <property type="molecule type" value="Genomic_DNA"/>
</dbReference>
<feature type="transmembrane region" description="Helical" evidence="2">
    <location>
        <begin position="69"/>
        <end position="88"/>
    </location>
</feature>
<feature type="transmembrane region" description="Helical" evidence="2">
    <location>
        <begin position="12"/>
        <end position="29"/>
    </location>
</feature>